<name>A0A4Q9M9T6_9APHY</name>
<proteinExistence type="predicted"/>
<dbReference type="Proteomes" id="UP000292957">
    <property type="component" value="Unassembled WGS sequence"/>
</dbReference>
<dbReference type="EMBL" id="ML143494">
    <property type="protein sequence ID" value="TBU23799.1"/>
    <property type="molecule type" value="Genomic_DNA"/>
</dbReference>
<dbReference type="AlphaFoldDB" id="A0A4Q9M9T6"/>
<protein>
    <submittedName>
        <fullName evidence="1">Uncharacterized protein</fullName>
    </submittedName>
</protein>
<evidence type="ECO:0000313" key="1">
    <source>
        <dbReference type="EMBL" id="TBU23799.1"/>
    </source>
</evidence>
<sequence>MVTSIIKKCALMRQRRWSSVSRVPHPPRPLHLHNALRQLENTVSSIATSSEKEVSASSSSSKFAQVQTQSVALF</sequence>
<reference evidence="1" key="1">
    <citation type="submission" date="2019-01" db="EMBL/GenBank/DDBJ databases">
        <title>Draft genome sequences of three monokaryotic isolates of the white-rot basidiomycete fungus Dichomitus squalens.</title>
        <authorList>
            <consortium name="DOE Joint Genome Institute"/>
            <person name="Lopez S.C."/>
            <person name="Andreopoulos B."/>
            <person name="Pangilinan J."/>
            <person name="Lipzen A."/>
            <person name="Riley R."/>
            <person name="Ahrendt S."/>
            <person name="Ng V."/>
            <person name="Barry K."/>
            <person name="Daum C."/>
            <person name="Grigoriev I.V."/>
            <person name="Hilden K.S."/>
            <person name="Makela M.R."/>
            <person name="de Vries R.P."/>
        </authorList>
    </citation>
    <scope>NUCLEOTIDE SEQUENCE [LARGE SCALE GENOMIC DNA]</scope>
    <source>
        <strain evidence="1">OM18370.1</strain>
    </source>
</reference>
<organism evidence="1">
    <name type="scientific">Dichomitus squalens</name>
    <dbReference type="NCBI Taxonomy" id="114155"/>
    <lineage>
        <taxon>Eukaryota</taxon>
        <taxon>Fungi</taxon>
        <taxon>Dikarya</taxon>
        <taxon>Basidiomycota</taxon>
        <taxon>Agaricomycotina</taxon>
        <taxon>Agaricomycetes</taxon>
        <taxon>Polyporales</taxon>
        <taxon>Polyporaceae</taxon>
        <taxon>Dichomitus</taxon>
    </lineage>
</organism>
<gene>
    <name evidence="1" type="ORF">BD311DRAFT_767697</name>
</gene>
<accession>A0A4Q9M9T6</accession>